<evidence type="ECO:0000313" key="8">
    <source>
        <dbReference type="Proteomes" id="UP000018211"/>
    </source>
</evidence>
<keyword evidence="3 6" id="KW-0812">Transmembrane</keyword>
<evidence type="ECO:0000256" key="4">
    <source>
        <dbReference type="ARBA" id="ARBA00022989"/>
    </source>
</evidence>
<keyword evidence="5 6" id="KW-0472">Membrane</keyword>
<keyword evidence="4 6" id="KW-1133">Transmembrane helix</keyword>
<accession>A0AAV2VR81</accession>
<evidence type="ECO:0000256" key="5">
    <source>
        <dbReference type="ARBA" id="ARBA00023136"/>
    </source>
</evidence>
<sequence>MAHTNRYKVNTVPDKLKLSSSHWVLIMALLVAGYACYLLVQPYINSIILAFIISLLMFPVHEWLENKMPNYKNTASVLSCILLTVIIVLPLLAVFAAIVQQGSGFSQNAYKWITQGGIQEATTHPLVVKGLSFVNEYLPFDNIDPQHIAQKVAEFVSQFGSQLVTFSAKVLGDATNFLMDFLLMLFVLFFLLRDHDKIITAVRHILPLSRSQEDRLLEEIEKVSKSAVLGSFLTAIAQGLAGGIGMWLAGFPGLFWGTMMGFASFIPIVGTALIWIPAVIYLFFTGDTGWAIFLTIWSVVIVGSIDNVLRPLLMQGSAGMNTLMIFFSLLGGIHLFGLIGLIYGPLIFAITMVLFKIYEEEFQTFLNKQDNS</sequence>
<evidence type="ECO:0000313" key="7">
    <source>
        <dbReference type="EMBL" id="CCO47065.1"/>
    </source>
</evidence>
<dbReference type="Pfam" id="PF01594">
    <property type="entry name" value="AI-2E_transport"/>
    <property type="match status" value="1"/>
</dbReference>
<reference evidence="7 8" key="1">
    <citation type="journal article" date="2013" name="ISME J.">
        <title>Comparative genomics of pathogenic lineages of Vibrio nigripulchritudo identifies virulence-associated traits.</title>
        <authorList>
            <person name="Goudenege D."/>
            <person name="Labreuche Y."/>
            <person name="Krin E."/>
            <person name="Ansquer D."/>
            <person name="Mangenot S."/>
            <person name="Calteau A."/>
            <person name="Medigue C."/>
            <person name="Mazel D."/>
            <person name="Polz M.F."/>
            <person name="Le Roux F."/>
        </authorList>
    </citation>
    <scope>NUCLEOTIDE SEQUENCE [LARGE SCALE GENOMIC DNA]</scope>
    <source>
        <strain evidence="7 8">SOn1</strain>
    </source>
</reference>
<evidence type="ECO:0000256" key="2">
    <source>
        <dbReference type="ARBA" id="ARBA00009773"/>
    </source>
</evidence>
<feature type="transmembrane region" description="Helical" evidence="6">
    <location>
        <begin position="174"/>
        <end position="192"/>
    </location>
</feature>
<feature type="transmembrane region" description="Helical" evidence="6">
    <location>
        <begin position="325"/>
        <end position="355"/>
    </location>
</feature>
<evidence type="ECO:0000256" key="3">
    <source>
        <dbReference type="ARBA" id="ARBA00022692"/>
    </source>
</evidence>
<feature type="transmembrane region" description="Helical" evidence="6">
    <location>
        <begin position="227"/>
        <end position="248"/>
    </location>
</feature>
<evidence type="ECO:0000256" key="1">
    <source>
        <dbReference type="ARBA" id="ARBA00004141"/>
    </source>
</evidence>
<feature type="transmembrane region" description="Helical" evidence="6">
    <location>
        <begin position="288"/>
        <end position="305"/>
    </location>
</feature>
<comment type="caution">
    <text evidence="7">The sequence shown here is derived from an EMBL/GenBank/DDBJ whole genome shotgun (WGS) entry which is preliminary data.</text>
</comment>
<dbReference type="RefSeq" id="WP_022589646.1">
    <property type="nucleotide sequence ID" value="NZ_LK391965.1"/>
</dbReference>
<comment type="subcellular location">
    <subcellularLocation>
        <location evidence="1">Membrane</location>
        <topology evidence="1">Multi-pass membrane protein</topology>
    </subcellularLocation>
</comment>
<feature type="transmembrane region" description="Helical" evidence="6">
    <location>
        <begin position="76"/>
        <end position="99"/>
    </location>
</feature>
<gene>
    <name evidence="7" type="ORF">VIBNISOn1_210021</name>
</gene>
<dbReference type="EMBL" id="CAOF01000111">
    <property type="protein sequence ID" value="CCO47065.1"/>
    <property type="molecule type" value="Genomic_DNA"/>
</dbReference>
<dbReference type="GO" id="GO:0016020">
    <property type="term" value="C:membrane"/>
    <property type="evidence" value="ECO:0007669"/>
    <property type="project" value="UniProtKB-SubCell"/>
</dbReference>
<organism evidence="7 8">
    <name type="scientific">Vibrio nigripulchritudo SOn1</name>
    <dbReference type="NCBI Taxonomy" id="1238450"/>
    <lineage>
        <taxon>Bacteria</taxon>
        <taxon>Pseudomonadati</taxon>
        <taxon>Pseudomonadota</taxon>
        <taxon>Gammaproteobacteria</taxon>
        <taxon>Vibrionales</taxon>
        <taxon>Vibrionaceae</taxon>
        <taxon>Vibrio</taxon>
    </lineage>
</organism>
<comment type="similarity">
    <text evidence="2">Belongs to the autoinducer-2 exporter (AI-2E) (TC 2.A.86) family.</text>
</comment>
<proteinExistence type="inferred from homology"/>
<dbReference type="PANTHER" id="PTHR21716:SF4">
    <property type="entry name" value="TRANSMEMBRANE PROTEIN 245"/>
    <property type="match status" value="1"/>
</dbReference>
<feature type="transmembrane region" description="Helical" evidence="6">
    <location>
        <begin position="46"/>
        <end position="64"/>
    </location>
</feature>
<dbReference type="AlphaFoldDB" id="A0AAV2VR81"/>
<protein>
    <submittedName>
        <fullName evidence="7">Permease</fullName>
    </submittedName>
</protein>
<dbReference type="InterPro" id="IPR002549">
    <property type="entry name" value="AI-2E-like"/>
</dbReference>
<name>A0AAV2VR81_9VIBR</name>
<feature type="transmembrane region" description="Helical" evidence="6">
    <location>
        <begin position="254"/>
        <end position="276"/>
    </location>
</feature>
<evidence type="ECO:0000256" key="6">
    <source>
        <dbReference type="SAM" id="Phobius"/>
    </source>
</evidence>
<feature type="transmembrane region" description="Helical" evidence="6">
    <location>
        <begin position="21"/>
        <end position="40"/>
    </location>
</feature>
<dbReference type="Proteomes" id="UP000018211">
    <property type="component" value="Unassembled WGS sequence"/>
</dbReference>
<dbReference type="PANTHER" id="PTHR21716">
    <property type="entry name" value="TRANSMEMBRANE PROTEIN"/>
    <property type="match status" value="1"/>
</dbReference>